<dbReference type="Pfam" id="PF17233">
    <property type="entry name" value="DUF5308"/>
    <property type="match status" value="1"/>
</dbReference>
<organism evidence="2 3">
    <name type="scientific">Sarocladium strictum</name>
    <name type="common">Black bundle disease fungus</name>
    <name type="synonym">Acremonium strictum</name>
    <dbReference type="NCBI Taxonomy" id="5046"/>
    <lineage>
        <taxon>Eukaryota</taxon>
        <taxon>Fungi</taxon>
        <taxon>Dikarya</taxon>
        <taxon>Ascomycota</taxon>
        <taxon>Pezizomycotina</taxon>
        <taxon>Sordariomycetes</taxon>
        <taxon>Hypocreomycetidae</taxon>
        <taxon>Hypocreales</taxon>
        <taxon>Sarocladiaceae</taxon>
        <taxon>Sarocladium</taxon>
    </lineage>
</organism>
<dbReference type="AlphaFoldDB" id="A0AA39GJN5"/>
<dbReference type="EMBL" id="JAPDFR010000003">
    <property type="protein sequence ID" value="KAK0388271.1"/>
    <property type="molecule type" value="Genomic_DNA"/>
</dbReference>
<evidence type="ECO:0000256" key="1">
    <source>
        <dbReference type="SAM" id="MobiDB-lite"/>
    </source>
</evidence>
<gene>
    <name evidence="2" type="ORF">NLU13_4516</name>
</gene>
<feature type="compositionally biased region" description="Low complexity" evidence="1">
    <location>
        <begin position="78"/>
        <end position="114"/>
    </location>
</feature>
<sequence>MTSLPSQHPTLSLHLTDQTLHPIITSSSSNAHLNSLTVLTNSALTAQTAVQRAGLGRPQRIMVEYPDRGPVVLQSYLESPPSGAPTTSTGAASTSTTATTTTTTGEAEDGATAGKIEEPAPMLVGVVVAGSADEVREARRAAGRLERVGREFQKEWAAERDSSHLTTD</sequence>
<accession>A0AA39GJN5</accession>
<evidence type="ECO:0000313" key="2">
    <source>
        <dbReference type="EMBL" id="KAK0388271.1"/>
    </source>
</evidence>
<dbReference type="InterPro" id="IPR035186">
    <property type="entry name" value="DUF5308"/>
</dbReference>
<comment type="caution">
    <text evidence="2">The sequence shown here is derived from an EMBL/GenBank/DDBJ whole genome shotgun (WGS) entry which is preliminary data.</text>
</comment>
<feature type="region of interest" description="Disordered" evidence="1">
    <location>
        <begin position="73"/>
        <end position="119"/>
    </location>
</feature>
<proteinExistence type="predicted"/>
<evidence type="ECO:0000313" key="3">
    <source>
        <dbReference type="Proteomes" id="UP001175261"/>
    </source>
</evidence>
<dbReference type="Proteomes" id="UP001175261">
    <property type="component" value="Unassembled WGS sequence"/>
</dbReference>
<reference evidence="2" key="1">
    <citation type="submission" date="2022-10" db="EMBL/GenBank/DDBJ databases">
        <title>Determination and structural analysis of whole genome sequence of Sarocladium strictum F4-1.</title>
        <authorList>
            <person name="Hu L."/>
            <person name="Jiang Y."/>
        </authorList>
    </citation>
    <scope>NUCLEOTIDE SEQUENCE</scope>
    <source>
        <strain evidence="2">F4-1</strain>
    </source>
</reference>
<protein>
    <submittedName>
        <fullName evidence="2">Uncharacterized protein</fullName>
    </submittedName>
</protein>
<name>A0AA39GJN5_SARSR</name>
<keyword evidence="3" id="KW-1185">Reference proteome</keyword>